<keyword evidence="1" id="KW-0808">Transferase</keyword>
<dbReference type="Gene3D" id="3.40.50.150">
    <property type="entry name" value="Vaccinia Virus protein VP39"/>
    <property type="match status" value="1"/>
</dbReference>
<keyword evidence="2" id="KW-1185">Reference proteome</keyword>
<reference evidence="1 2" key="1">
    <citation type="submission" date="2024-10" db="EMBL/GenBank/DDBJ databases">
        <title>The Natural Products Discovery Center: Release of the First 8490 Sequenced Strains for Exploring Actinobacteria Biosynthetic Diversity.</title>
        <authorList>
            <person name="Kalkreuter E."/>
            <person name="Kautsar S.A."/>
            <person name="Yang D."/>
            <person name="Bader C.D."/>
            <person name="Teijaro C.N."/>
            <person name="Fluegel L."/>
            <person name="Davis C.M."/>
            <person name="Simpson J.R."/>
            <person name="Lauterbach L."/>
            <person name="Steele A.D."/>
            <person name="Gui C."/>
            <person name="Meng S."/>
            <person name="Li G."/>
            <person name="Viehrig K."/>
            <person name="Ye F."/>
            <person name="Su P."/>
            <person name="Kiefer A.F."/>
            <person name="Nichols A."/>
            <person name="Cepeda A.J."/>
            <person name="Yan W."/>
            <person name="Fan B."/>
            <person name="Jiang Y."/>
            <person name="Adhikari A."/>
            <person name="Zheng C.-J."/>
            <person name="Schuster L."/>
            <person name="Cowan T.M."/>
            <person name="Smanski M.J."/>
            <person name="Chevrette M.G."/>
            <person name="De Carvalho L.P.S."/>
            <person name="Shen B."/>
        </authorList>
    </citation>
    <scope>NUCLEOTIDE SEQUENCE [LARGE SCALE GENOMIC DNA]</scope>
    <source>
        <strain evidence="1 2">NPDC000087</strain>
    </source>
</reference>
<dbReference type="InterPro" id="IPR006764">
    <property type="entry name" value="SAM_dep_MeTrfase_SAV2177_type"/>
</dbReference>
<organism evidence="1 2">
    <name type="scientific">Paractinoplanes globisporus</name>
    <dbReference type="NCBI Taxonomy" id="113565"/>
    <lineage>
        <taxon>Bacteria</taxon>
        <taxon>Bacillati</taxon>
        <taxon>Actinomycetota</taxon>
        <taxon>Actinomycetes</taxon>
        <taxon>Micromonosporales</taxon>
        <taxon>Micromonosporaceae</taxon>
        <taxon>Paractinoplanes</taxon>
    </lineage>
</organism>
<dbReference type="GO" id="GO:0008168">
    <property type="term" value="F:methyltransferase activity"/>
    <property type="evidence" value="ECO:0007669"/>
    <property type="project" value="UniProtKB-KW"/>
</dbReference>
<dbReference type="GO" id="GO:0032259">
    <property type="term" value="P:methylation"/>
    <property type="evidence" value="ECO:0007669"/>
    <property type="project" value="UniProtKB-KW"/>
</dbReference>
<dbReference type="SUPFAM" id="SSF53335">
    <property type="entry name" value="S-adenosyl-L-methionine-dependent methyltransferases"/>
    <property type="match status" value="1"/>
</dbReference>
<evidence type="ECO:0000313" key="1">
    <source>
        <dbReference type="EMBL" id="MFF5296011.1"/>
    </source>
</evidence>
<dbReference type="PIRSF" id="PIRSF017393">
    <property type="entry name" value="MTase_SAV2177"/>
    <property type="match status" value="1"/>
</dbReference>
<dbReference type="EC" id="2.1.1.-" evidence="1"/>
<evidence type="ECO:0000313" key="2">
    <source>
        <dbReference type="Proteomes" id="UP001602245"/>
    </source>
</evidence>
<dbReference type="EMBL" id="JBIAZU010000008">
    <property type="protein sequence ID" value="MFF5296011.1"/>
    <property type="molecule type" value="Genomic_DNA"/>
</dbReference>
<gene>
    <name evidence="1" type="ORF">ACFY35_41815</name>
</gene>
<dbReference type="InterPro" id="IPR029063">
    <property type="entry name" value="SAM-dependent_MTases_sf"/>
</dbReference>
<proteinExistence type="predicted"/>
<accession>A0ABW6WUX5</accession>
<protein>
    <submittedName>
        <fullName evidence="1">SAM-dependent methyltransferase</fullName>
        <ecNumber evidence="1">2.1.1.-</ecNumber>
    </submittedName>
</protein>
<comment type="caution">
    <text evidence="1">The sequence shown here is derived from an EMBL/GenBank/DDBJ whole genome shotgun (WGS) entry which is preliminary data.</text>
</comment>
<dbReference type="Proteomes" id="UP001602245">
    <property type="component" value="Unassembled WGS sequence"/>
</dbReference>
<keyword evidence="1" id="KW-0489">Methyltransferase</keyword>
<name>A0ABW6WUX5_9ACTN</name>
<dbReference type="RefSeq" id="WP_020516214.1">
    <property type="nucleotide sequence ID" value="NZ_JBIAZU010000008.1"/>
</dbReference>
<sequence>MSEAQYDFDTSVAHPARVYDYWLGGKDNFEADRKAAEEVIAVRPSILYDIRANREFLGRAVSWLASVAGIRQFLDIGTGIPAAGNTHQVAQRIDPAARIVYVDNDPIVLVHARALLTGTDAGATAYIDGDLRDPAPILATARRTLDFDRPIAVQLIGVLHLIADEENPKAIIDELMAAVPAGSYLAITQPASDVNAEQAAAGAQRYNSKVATKQTRRTREQTAAFLDGLEIVEPGVVQCHRWRPEPGADVSREVSGWAAVARKP</sequence>
<dbReference type="Pfam" id="PF04672">
    <property type="entry name" value="Methyltransf_19"/>
    <property type="match status" value="1"/>
</dbReference>